<proteinExistence type="predicted"/>
<dbReference type="EMBL" id="GGEC01092443">
    <property type="protein sequence ID" value="MBX72927.1"/>
    <property type="molecule type" value="Transcribed_RNA"/>
</dbReference>
<organism evidence="1">
    <name type="scientific">Rhizophora mucronata</name>
    <name type="common">Asiatic mangrove</name>
    <dbReference type="NCBI Taxonomy" id="61149"/>
    <lineage>
        <taxon>Eukaryota</taxon>
        <taxon>Viridiplantae</taxon>
        <taxon>Streptophyta</taxon>
        <taxon>Embryophyta</taxon>
        <taxon>Tracheophyta</taxon>
        <taxon>Spermatophyta</taxon>
        <taxon>Magnoliopsida</taxon>
        <taxon>eudicotyledons</taxon>
        <taxon>Gunneridae</taxon>
        <taxon>Pentapetalae</taxon>
        <taxon>rosids</taxon>
        <taxon>fabids</taxon>
        <taxon>Malpighiales</taxon>
        <taxon>Rhizophoraceae</taxon>
        <taxon>Rhizophora</taxon>
    </lineage>
</organism>
<sequence length="36" mass="4053">MIVISNLIPMQNPTTNSCRHTLFLCTKCTTKSNNQV</sequence>
<accession>A0A2P2R139</accession>
<name>A0A2P2R139_RHIMU</name>
<evidence type="ECO:0000313" key="1">
    <source>
        <dbReference type="EMBL" id="MBX72927.1"/>
    </source>
</evidence>
<protein>
    <submittedName>
        <fullName evidence="1">Uncharacterized protein</fullName>
    </submittedName>
</protein>
<reference evidence="1" key="1">
    <citation type="submission" date="2018-02" db="EMBL/GenBank/DDBJ databases">
        <title>Rhizophora mucronata_Transcriptome.</title>
        <authorList>
            <person name="Meera S.P."/>
            <person name="Sreeshan A."/>
            <person name="Augustine A."/>
        </authorList>
    </citation>
    <scope>NUCLEOTIDE SEQUENCE</scope>
    <source>
        <tissue evidence="1">Leaf</tissue>
    </source>
</reference>
<dbReference type="AlphaFoldDB" id="A0A2P2R139"/>